<name>A0A481W525_9CAUD</name>
<proteinExistence type="predicted"/>
<dbReference type="Proteomes" id="UP000294134">
    <property type="component" value="Segment"/>
</dbReference>
<gene>
    <name evidence="1" type="ORF">PSA21_266</name>
</gene>
<sequence>MATQASMLTNIKRYLDKIIALFAKTSGNKDQVLVYDNSDGVFSFTPELAIPIWQIATTPNEVSQAKAAIKANPVGAGTLLINVLLQTAESYSVANDTWTSHPELYPVYVKRLRTYYSPWGGRVWIVDKYGDFHRLMTTGLTLVG</sequence>
<dbReference type="EMBL" id="MK552327">
    <property type="protein sequence ID" value="QBJ02792.1"/>
    <property type="molecule type" value="Genomic_DNA"/>
</dbReference>
<evidence type="ECO:0000313" key="2">
    <source>
        <dbReference type="Proteomes" id="UP000294134"/>
    </source>
</evidence>
<reference evidence="1 2" key="1">
    <citation type="submission" date="2019-02" db="EMBL/GenBank/DDBJ databases">
        <authorList>
            <person name="Frampton R.A."/>
            <person name="Wojtus J.K."/>
            <person name="Fineran P.C."/>
            <person name="Hendrickson H.L."/>
        </authorList>
    </citation>
    <scope>NUCLEOTIDE SEQUENCE [LARGE SCALE GENOMIC DNA]</scope>
</reference>
<organism evidence="1 2">
    <name type="scientific">Pseudomonas phage Psa21</name>
    <dbReference type="NCBI Taxonomy" id="2530023"/>
    <lineage>
        <taxon>Viruses</taxon>
        <taxon>Duplodnaviria</taxon>
        <taxon>Heunggongvirae</taxon>
        <taxon>Uroviricota</taxon>
        <taxon>Caudoviricetes</taxon>
        <taxon>Chimalliviridae</taxon>
        <taxon>Tepukevirus</taxon>
        <taxon>Tepukevirus Psa21</taxon>
    </lineage>
</organism>
<accession>A0A481W525</accession>
<evidence type="ECO:0000313" key="1">
    <source>
        <dbReference type="EMBL" id="QBJ02792.1"/>
    </source>
</evidence>
<keyword evidence="2" id="KW-1185">Reference proteome</keyword>
<protein>
    <submittedName>
        <fullName evidence="1">Uncharacterized protein</fullName>
    </submittedName>
</protein>